<organism evidence="3 4">
    <name type="scientific">Sulfurimonas xiamenensis</name>
    <dbReference type="NCBI Taxonomy" id="2590021"/>
    <lineage>
        <taxon>Bacteria</taxon>
        <taxon>Pseudomonadati</taxon>
        <taxon>Campylobacterota</taxon>
        <taxon>Epsilonproteobacteria</taxon>
        <taxon>Campylobacterales</taxon>
        <taxon>Sulfurimonadaceae</taxon>
        <taxon>Sulfurimonas</taxon>
    </lineage>
</organism>
<dbReference type="AlphaFoldDB" id="A0AAJ4A289"/>
<feature type="domain" description="GFO/IDH/MocA-like oxidoreductase" evidence="2">
    <location>
        <begin position="146"/>
        <end position="275"/>
    </location>
</feature>
<dbReference type="InterPro" id="IPR000683">
    <property type="entry name" value="Gfo/Idh/MocA-like_OxRdtase_N"/>
</dbReference>
<evidence type="ECO:0000259" key="2">
    <source>
        <dbReference type="Pfam" id="PF22725"/>
    </source>
</evidence>
<dbReference type="SUPFAM" id="SSF51735">
    <property type="entry name" value="NAD(P)-binding Rossmann-fold domains"/>
    <property type="match status" value="1"/>
</dbReference>
<dbReference type="EMBL" id="CP041166">
    <property type="protein sequence ID" value="QFR42551.1"/>
    <property type="molecule type" value="Genomic_DNA"/>
</dbReference>
<dbReference type="PANTHER" id="PTHR43708">
    <property type="entry name" value="CONSERVED EXPRESSED OXIDOREDUCTASE (EUROFUNG)"/>
    <property type="match status" value="1"/>
</dbReference>
<keyword evidence="4" id="KW-1185">Reference proteome</keyword>
<dbReference type="InterPro" id="IPR051317">
    <property type="entry name" value="Gfo/Idh/MocA_oxidoreduct"/>
</dbReference>
<evidence type="ECO:0000259" key="1">
    <source>
        <dbReference type="Pfam" id="PF01408"/>
    </source>
</evidence>
<dbReference type="GO" id="GO:0000166">
    <property type="term" value="F:nucleotide binding"/>
    <property type="evidence" value="ECO:0007669"/>
    <property type="project" value="InterPro"/>
</dbReference>
<dbReference type="Pfam" id="PF01408">
    <property type="entry name" value="GFO_IDH_MocA"/>
    <property type="match status" value="1"/>
</dbReference>
<evidence type="ECO:0000313" key="4">
    <source>
        <dbReference type="Proteomes" id="UP000326061"/>
    </source>
</evidence>
<evidence type="ECO:0000313" key="3">
    <source>
        <dbReference type="EMBL" id="QFR42551.1"/>
    </source>
</evidence>
<accession>A0AAJ4A289</accession>
<dbReference type="Gene3D" id="3.30.360.10">
    <property type="entry name" value="Dihydrodipicolinate Reductase, domain 2"/>
    <property type="match status" value="1"/>
</dbReference>
<dbReference type="Gene3D" id="3.40.50.720">
    <property type="entry name" value="NAD(P)-binding Rossmann-like Domain"/>
    <property type="match status" value="1"/>
</dbReference>
<reference evidence="4" key="1">
    <citation type="submission" date="2019-06" db="EMBL/GenBank/DDBJ databases">
        <title>Sulfurimonas gotlandica sp. nov., a chemoautotrophic and psychrotolerant epsilonproteobacterium isolated from a pelagic redoxcline, and an emended description of the genus Sulfurimonas.</title>
        <authorList>
            <person name="Wang S."/>
            <person name="Jiang L."/>
            <person name="Shao Z."/>
        </authorList>
    </citation>
    <scope>NUCLEOTIDE SEQUENCE [LARGE SCALE GENOMIC DNA]</scope>
    <source>
        <strain evidence="4">1-1N</strain>
    </source>
</reference>
<name>A0AAJ4A289_9BACT</name>
<feature type="domain" description="Gfo/Idh/MocA-like oxidoreductase N-terminal" evidence="1">
    <location>
        <begin position="11"/>
        <end position="137"/>
    </location>
</feature>
<proteinExistence type="predicted"/>
<gene>
    <name evidence="3" type="ORF">FJR47_00925</name>
</gene>
<dbReference type="Proteomes" id="UP000326061">
    <property type="component" value="Chromosome"/>
</dbReference>
<dbReference type="InterPro" id="IPR036291">
    <property type="entry name" value="NAD(P)-bd_dom_sf"/>
</dbReference>
<dbReference type="KEGG" id="suln:FJR47_00925"/>
<sequence length="386" mass="43979">MIMQNYKEPLKLAFIGGGIDSAIGYTHYIASQMDHLFSVSAGCFSRKEDINQKTALTWGVEENHLYSNWEALLENEVKNVDAIVILTPTPNHYEMIMKALDLGYSVISEKALATTYQEGLEITKKVDEKKAFFAVTHNYTGYPMLRELQNMIQNDKLGKITNINIEMPQESFSRLVNGNKPTPQSWRLTDGKIPAVSLDLGAHLQHMVYFLTNQNPTELVADETSFGWFPQVVDNVSCIARYESGMRCQMWFGKSAIGHRNGLRVRIYGTKGSAEWFQMNPEELLFQTIDGGRMIIDRASSNICISNLPRYTRFKAGHPAGFVEAFGNLYFDIAEKLRQYKIDANHKINWSYDAMQATIGLEVFEAIQASSKENRWVKLYFMDKIV</sequence>
<dbReference type="Pfam" id="PF22725">
    <property type="entry name" value="GFO_IDH_MocA_C3"/>
    <property type="match status" value="1"/>
</dbReference>
<dbReference type="SUPFAM" id="SSF55347">
    <property type="entry name" value="Glyceraldehyde-3-phosphate dehydrogenase-like, C-terminal domain"/>
    <property type="match status" value="1"/>
</dbReference>
<protein>
    <submittedName>
        <fullName evidence="3">Gfo/Idh/MocA family oxidoreductase</fullName>
    </submittedName>
</protein>
<dbReference type="InterPro" id="IPR055170">
    <property type="entry name" value="GFO_IDH_MocA-like_dom"/>
</dbReference>
<dbReference type="PANTHER" id="PTHR43708:SF3">
    <property type="entry name" value="OXIDOREDUCTASE"/>
    <property type="match status" value="1"/>
</dbReference>